<keyword evidence="2" id="KW-0808">Transferase</keyword>
<dbReference type="GO" id="GO:0008483">
    <property type="term" value="F:transaminase activity"/>
    <property type="evidence" value="ECO:0007669"/>
    <property type="project" value="UniProtKB-KW"/>
</dbReference>
<dbReference type="Pfam" id="PF00155">
    <property type="entry name" value="Aminotran_1_2"/>
    <property type="match status" value="1"/>
</dbReference>
<dbReference type="Gene3D" id="3.90.1150.10">
    <property type="entry name" value="Aspartate Aminotransferase, domain 1"/>
    <property type="match status" value="1"/>
</dbReference>
<proteinExistence type="predicted"/>
<dbReference type="InterPro" id="IPR004839">
    <property type="entry name" value="Aminotransferase_I/II_large"/>
</dbReference>
<organism evidence="5">
    <name type="scientific">marine sediment metagenome</name>
    <dbReference type="NCBI Taxonomy" id="412755"/>
    <lineage>
        <taxon>unclassified sequences</taxon>
        <taxon>metagenomes</taxon>
        <taxon>ecological metagenomes</taxon>
    </lineage>
</organism>
<gene>
    <name evidence="5" type="ORF">S03H2_47799</name>
</gene>
<dbReference type="PANTHER" id="PTHR43643:SF3">
    <property type="entry name" value="HISTIDINOL-PHOSPHATE AMINOTRANSFERASE"/>
    <property type="match status" value="1"/>
</dbReference>
<dbReference type="PANTHER" id="PTHR43643">
    <property type="entry name" value="HISTIDINOL-PHOSPHATE AMINOTRANSFERASE 2"/>
    <property type="match status" value="1"/>
</dbReference>
<evidence type="ECO:0000259" key="4">
    <source>
        <dbReference type="Pfam" id="PF00155"/>
    </source>
</evidence>
<evidence type="ECO:0000256" key="2">
    <source>
        <dbReference type="ARBA" id="ARBA00022679"/>
    </source>
</evidence>
<keyword evidence="3" id="KW-0663">Pyridoxal phosphate</keyword>
<evidence type="ECO:0000256" key="1">
    <source>
        <dbReference type="ARBA" id="ARBA00022576"/>
    </source>
</evidence>
<feature type="domain" description="Aminotransferase class I/classII large" evidence="4">
    <location>
        <begin position="3"/>
        <end position="101"/>
    </location>
</feature>
<dbReference type="SUPFAM" id="SSF53383">
    <property type="entry name" value="PLP-dependent transferases"/>
    <property type="match status" value="1"/>
</dbReference>
<feature type="non-terminal residue" evidence="5">
    <location>
        <position position="1"/>
    </location>
</feature>
<dbReference type="InterPro" id="IPR015422">
    <property type="entry name" value="PyrdxlP-dep_Trfase_small"/>
</dbReference>
<keyword evidence="1" id="KW-0032">Aminotransferase</keyword>
<protein>
    <recommendedName>
        <fullName evidence="4">Aminotransferase class I/classII large domain-containing protein</fullName>
    </recommendedName>
</protein>
<dbReference type="InterPro" id="IPR050106">
    <property type="entry name" value="HistidinolP_aminotransfase"/>
</dbReference>
<dbReference type="AlphaFoldDB" id="X1IYN2"/>
<evidence type="ECO:0000256" key="3">
    <source>
        <dbReference type="ARBA" id="ARBA00022898"/>
    </source>
</evidence>
<dbReference type="EMBL" id="BARU01030089">
    <property type="protein sequence ID" value="GAH74365.1"/>
    <property type="molecule type" value="Genomic_DNA"/>
</dbReference>
<evidence type="ECO:0000313" key="5">
    <source>
        <dbReference type="EMBL" id="GAH74365.1"/>
    </source>
</evidence>
<reference evidence="5" key="1">
    <citation type="journal article" date="2014" name="Front. Microbiol.">
        <title>High frequency of phylogenetically diverse reductive dehalogenase-homologous genes in deep subseafloor sedimentary metagenomes.</title>
        <authorList>
            <person name="Kawai M."/>
            <person name="Futagami T."/>
            <person name="Toyoda A."/>
            <person name="Takaki Y."/>
            <person name="Nishi S."/>
            <person name="Hori S."/>
            <person name="Arai W."/>
            <person name="Tsubouchi T."/>
            <person name="Morono Y."/>
            <person name="Uchiyama I."/>
            <person name="Ito T."/>
            <person name="Fujiyama A."/>
            <person name="Inagaki F."/>
            <person name="Takami H."/>
        </authorList>
    </citation>
    <scope>NUCLEOTIDE SEQUENCE</scope>
    <source>
        <strain evidence="5">Expedition CK06-06</strain>
    </source>
</reference>
<comment type="caution">
    <text evidence="5">The sequence shown here is derived from an EMBL/GenBank/DDBJ whole genome shotgun (WGS) entry which is preliminary data.</text>
</comment>
<sequence length="108" mass="12558">RLAQVAALASLDDEEHYKKVLKSNQEGKKYLYKELKELGLFYLPTEANFIFIDLKEDSEVIFEKLLKKGVIIRPGKPYGCTNFIRVTIGTSYENKKFIRAIRELKNVE</sequence>
<dbReference type="GO" id="GO:0030170">
    <property type="term" value="F:pyridoxal phosphate binding"/>
    <property type="evidence" value="ECO:0007669"/>
    <property type="project" value="InterPro"/>
</dbReference>
<dbReference type="InterPro" id="IPR015424">
    <property type="entry name" value="PyrdxlP-dep_Trfase"/>
</dbReference>
<name>X1IYN2_9ZZZZ</name>
<accession>X1IYN2</accession>